<comment type="caution">
    <text evidence="1">The sequence shown here is derived from an EMBL/GenBank/DDBJ whole genome shotgun (WGS) entry which is preliminary data.</text>
</comment>
<organism evidence="1 2">
    <name type="scientific">Legionella resiliens</name>
    <dbReference type="NCBI Taxonomy" id="2905958"/>
    <lineage>
        <taxon>Bacteria</taxon>
        <taxon>Pseudomonadati</taxon>
        <taxon>Pseudomonadota</taxon>
        <taxon>Gammaproteobacteria</taxon>
        <taxon>Legionellales</taxon>
        <taxon>Legionellaceae</taxon>
        <taxon>Legionella</taxon>
    </lineage>
</organism>
<name>A0ABS8WZ44_9GAMM</name>
<protein>
    <submittedName>
        <fullName evidence="1">Uncharacterized protein</fullName>
    </submittedName>
</protein>
<dbReference type="EMBL" id="JAJTND010000001">
    <property type="protein sequence ID" value="MCE3530974.1"/>
    <property type="molecule type" value="Genomic_DNA"/>
</dbReference>
<sequence length="77" mass="8580">MNHKPIQFKDLSLISPHKTCFEFLSSEVGDCITLIGPYGSGKSGFDHNCSIHIETKNLLLRGNLPRFNEAHVEVIPS</sequence>
<dbReference type="RefSeq" id="WP_182350916.1">
    <property type="nucleotide sequence ID" value="NZ_JAJSPM010000001.1"/>
</dbReference>
<gene>
    <name evidence="1" type="ORF">LXO92_01110</name>
</gene>
<keyword evidence="2" id="KW-1185">Reference proteome</keyword>
<dbReference type="Proteomes" id="UP001320170">
    <property type="component" value="Unassembled WGS sequence"/>
</dbReference>
<evidence type="ECO:0000313" key="2">
    <source>
        <dbReference type="Proteomes" id="UP001320170"/>
    </source>
</evidence>
<accession>A0ABS8WZ44</accession>
<evidence type="ECO:0000313" key="1">
    <source>
        <dbReference type="EMBL" id="MCE3530974.1"/>
    </source>
</evidence>
<proteinExistence type="predicted"/>
<reference evidence="1 2" key="1">
    <citation type="journal article" date="2024" name="Pathogens">
        <title>Characterization of a Novel Species of Legionella Isolated from a Healthcare Facility: Legionella resiliens sp. nov.</title>
        <authorList>
            <person name="Cristino S."/>
            <person name="Pascale M.R."/>
            <person name="Marino F."/>
            <person name="Derelitto C."/>
            <person name="Salaris S."/>
            <person name="Orsini M."/>
            <person name="Squarzoni S."/>
            <person name="Grottola A."/>
            <person name="Girolamini L."/>
        </authorList>
    </citation>
    <scope>NUCLEOTIDE SEQUENCE [LARGE SCALE GENOMIC DNA]</scope>
    <source>
        <strain evidence="1 2">8cVS16</strain>
    </source>
</reference>